<accession>A0A4Q4SX76</accession>
<name>A0A4Q4SX76_9PEZI</name>
<evidence type="ECO:0008006" key="4">
    <source>
        <dbReference type="Google" id="ProtNLM"/>
    </source>
</evidence>
<reference evidence="2 3" key="1">
    <citation type="submission" date="2018-06" db="EMBL/GenBank/DDBJ databases">
        <title>Complete Genomes of Monosporascus.</title>
        <authorList>
            <person name="Robinson A.J."/>
            <person name="Natvig D.O."/>
        </authorList>
    </citation>
    <scope>NUCLEOTIDE SEQUENCE [LARGE SCALE GENOMIC DNA]</scope>
    <source>
        <strain evidence="2 3">CBS 110550</strain>
    </source>
</reference>
<dbReference type="EMBL" id="QJNU01000689">
    <property type="protein sequence ID" value="RYO89571.1"/>
    <property type="molecule type" value="Genomic_DNA"/>
</dbReference>
<comment type="caution">
    <text evidence="2">The sequence shown here is derived from an EMBL/GenBank/DDBJ whole genome shotgun (WGS) entry which is preliminary data.</text>
</comment>
<evidence type="ECO:0000313" key="3">
    <source>
        <dbReference type="Proteomes" id="UP000293360"/>
    </source>
</evidence>
<feature type="chain" id="PRO_5020350379" description="Conidiation-specific protein 13" evidence="1">
    <location>
        <begin position="20"/>
        <end position="304"/>
    </location>
</feature>
<sequence>MIVTKAAASLLSLAALAASQFHPVISPELSRGQIADGLAPHMKQTYGRAENWGAGWIYESCKSEAQMRGYNPNDIEVFNVFYDDCSEPWIMCRHRGVSSPTKAEMVERIGKLPLRTRQYIRHVNVFPDLGNGAAGLFYNYNIMFGNGYMDLYVLIHESSHALDYAARADDIGSPFSGTSVWQDAYRSDSRAPTSYARTNWVESYAEIGPLGFYEKHVPGGLINIQPNTHQIRNQLNTYVGYLGWDIEYNLGWCDMRLPNTEPVPMSNSFRVTDMADKPDVGFKSENVTVVDLPEAPRIVFGRVD</sequence>
<feature type="signal peptide" evidence="1">
    <location>
        <begin position="1"/>
        <end position="19"/>
    </location>
</feature>
<organism evidence="2 3">
    <name type="scientific">Monosporascus ibericus</name>
    <dbReference type="NCBI Taxonomy" id="155417"/>
    <lineage>
        <taxon>Eukaryota</taxon>
        <taxon>Fungi</taxon>
        <taxon>Dikarya</taxon>
        <taxon>Ascomycota</taxon>
        <taxon>Pezizomycotina</taxon>
        <taxon>Sordariomycetes</taxon>
        <taxon>Xylariomycetidae</taxon>
        <taxon>Xylariales</taxon>
        <taxon>Xylariales incertae sedis</taxon>
        <taxon>Monosporascus</taxon>
    </lineage>
</organism>
<dbReference type="OrthoDB" id="2142213at2759"/>
<keyword evidence="1" id="KW-0732">Signal</keyword>
<proteinExistence type="predicted"/>
<dbReference type="STRING" id="155417.A0A4Q4SX76"/>
<dbReference type="AlphaFoldDB" id="A0A4Q4SX76"/>
<gene>
    <name evidence="2" type="ORF">DL764_008560</name>
</gene>
<evidence type="ECO:0000256" key="1">
    <source>
        <dbReference type="SAM" id="SignalP"/>
    </source>
</evidence>
<dbReference type="SUPFAM" id="SSF55486">
    <property type="entry name" value="Metalloproteases ('zincins'), catalytic domain"/>
    <property type="match status" value="1"/>
</dbReference>
<evidence type="ECO:0000313" key="2">
    <source>
        <dbReference type="EMBL" id="RYO89571.1"/>
    </source>
</evidence>
<protein>
    <recommendedName>
        <fullName evidence="4">Conidiation-specific protein 13</fullName>
    </recommendedName>
</protein>
<keyword evidence="3" id="KW-1185">Reference proteome</keyword>
<dbReference type="Proteomes" id="UP000293360">
    <property type="component" value="Unassembled WGS sequence"/>
</dbReference>